<evidence type="ECO:0000313" key="2">
    <source>
        <dbReference type="Proteomes" id="UP001383192"/>
    </source>
</evidence>
<proteinExistence type="predicted"/>
<dbReference type="EMBL" id="JAYKXP010000034">
    <property type="protein sequence ID" value="KAK7041481.1"/>
    <property type="molecule type" value="Genomic_DNA"/>
</dbReference>
<sequence length="220" mass="24268">MTTQVLTMNHAPLTTPASIRIPFAGSRASSAAQYTQETPLPLREGIYRIQTQTDDGDELYLSADAGYVKAKAKCDDDSTLWKVVRSRTLSSGVKYTIENVATKEKINVSSSRLLLITTKDADLPPYAPPFEVTFSPSSSGYQISTTLPDDRGFKDEFYFHLGVWQLEPWGKPVLPAPVHISTKVFPEADCVWSMGFVKAVEAPRQDSLRSVSSLESVSED</sequence>
<gene>
    <name evidence="1" type="ORF">VNI00_009349</name>
</gene>
<keyword evidence="2" id="KW-1185">Reference proteome</keyword>
<protein>
    <submittedName>
        <fullName evidence="1">Uncharacterized protein</fullName>
    </submittedName>
</protein>
<reference evidence="1 2" key="1">
    <citation type="submission" date="2024-01" db="EMBL/GenBank/DDBJ databases">
        <title>A draft genome for a cacao thread blight-causing isolate of Paramarasmius palmivorus.</title>
        <authorList>
            <person name="Baruah I.K."/>
            <person name="Bukari Y."/>
            <person name="Amoako-Attah I."/>
            <person name="Meinhardt L.W."/>
            <person name="Bailey B.A."/>
            <person name="Cohen S.P."/>
        </authorList>
    </citation>
    <scope>NUCLEOTIDE SEQUENCE [LARGE SCALE GENOMIC DNA]</scope>
    <source>
        <strain evidence="1 2">GH-12</strain>
    </source>
</reference>
<comment type="caution">
    <text evidence="1">The sequence shown here is derived from an EMBL/GenBank/DDBJ whole genome shotgun (WGS) entry which is preliminary data.</text>
</comment>
<dbReference type="Proteomes" id="UP001383192">
    <property type="component" value="Unassembled WGS sequence"/>
</dbReference>
<accession>A0AAW0CSN0</accession>
<evidence type="ECO:0000313" key="1">
    <source>
        <dbReference type="EMBL" id="KAK7041481.1"/>
    </source>
</evidence>
<organism evidence="1 2">
    <name type="scientific">Paramarasmius palmivorus</name>
    <dbReference type="NCBI Taxonomy" id="297713"/>
    <lineage>
        <taxon>Eukaryota</taxon>
        <taxon>Fungi</taxon>
        <taxon>Dikarya</taxon>
        <taxon>Basidiomycota</taxon>
        <taxon>Agaricomycotina</taxon>
        <taxon>Agaricomycetes</taxon>
        <taxon>Agaricomycetidae</taxon>
        <taxon>Agaricales</taxon>
        <taxon>Marasmiineae</taxon>
        <taxon>Marasmiaceae</taxon>
        <taxon>Paramarasmius</taxon>
    </lineage>
</organism>
<dbReference type="AlphaFoldDB" id="A0AAW0CSN0"/>
<name>A0AAW0CSN0_9AGAR</name>